<dbReference type="NCBIfam" id="TIGR00419">
    <property type="entry name" value="tim"/>
    <property type="match status" value="1"/>
</dbReference>
<dbReference type="HAMAP" id="MF_00147_B">
    <property type="entry name" value="TIM_B"/>
    <property type="match status" value="1"/>
</dbReference>
<organism evidence="9 10">
    <name type="scientific">Moraxella bovoculi 237</name>
    <dbReference type="NCBI Taxonomy" id="743974"/>
    <lineage>
        <taxon>Bacteria</taxon>
        <taxon>Pseudomonadati</taxon>
        <taxon>Pseudomonadota</taxon>
        <taxon>Gammaproteobacteria</taxon>
        <taxon>Moraxellales</taxon>
        <taxon>Moraxellaceae</taxon>
        <taxon>Moraxella</taxon>
    </lineage>
</organism>
<dbReference type="InterPro" id="IPR022896">
    <property type="entry name" value="TrioseP_Isoase_bac/euk"/>
</dbReference>
<comment type="caution">
    <text evidence="9">The sequence shown here is derived from an EMBL/GenBank/DDBJ whole genome shotgun (WGS) entry which is preliminary data.</text>
</comment>
<dbReference type="eggNOG" id="COG0149">
    <property type="taxonomic scope" value="Bacteria"/>
</dbReference>
<dbReference type="PROSITE" id="PS00171">
    <property type="entry name" value="TIM_1"/>
    <property type="match status" value="1"/>
</dbReference>
<dbReference type="GO" id="GO:0019563">
    <property type="term" value="P:glycerol catabolic process"/>
    <property type="evidence" value="ECO:0007669"/>
    <property type="project" value="TreeGrafter"/>
</dbReference>
<accession>A0A066UJR1</accession>
<dbReference type="GO" id="GO:0006094">
    <property type="term" value="P:gluconeogenesis"/>
    <property type="evidence" value="ECO:0007669"/>
    <property type="project" value="UniProtKB-UniRule"/>
</dbReference>
<dbReference type="EMBL" id="AOMT01000043">
    <property type="protein sequence ID" value="KDN24409.1"/>
    <property type="molecule type" value="Genomic_DNA"/>
</dbReference>
<comment type="function">
    <text evidence="7">Involved in the gluconeogenesis. Catalyzes stereospecifically the conversion of dihydroxyacetone phosphate (DHAP) to D-glyceraldehyde-3-phosphate (G3P).</text>
</comment>
<feature type="binding site" evidence="7">
    <location>
        <position position="186"/>
    </location>
    <ligand>
        <name>substrate</name>
    </ligand>
</feature>
<keyword evidence="3 7" id="KW-0312">Gluconeogenesis</keyword>
<comment type="subcellular location">
    <subcellularLocation>
        <location evidence="7 8">Cytoplasm</location>
    </subcellularLocation>
</comment>
<comment type="catalytic activity">
    <reaction evidence="7 8">
        <text>D-glyceraldehyde 3-phosphate = dihydroxyacetone phosphate</text>
        <dbReference type="Rhea" id="RHEA:18585"/>
        <dbReference type="ChEBI" id="CHEBI:57642"/>
        <dbReference type="ChEBI" id="CHEBI:59776"/>
        <dbReference type="EC" id="5.3.1.1"/>
    </reaction>
</comment>
<dbReference type="InterPro" id="IPR035990">
    <property type="entry name" value="TIM_sf"/>
</dbReference>
<dbReference type="AlphaFoldDB" id="A0A066UJR1"/>
<dbReference type="UniPathway" id="UPA00138"/>
<dbReference type="InterPro" id="IPR013785">
    <property type="entry name" value="Aldolase_TIM"/>
</dbReference>
<comment type="pathway">
    <text evidence="7 8">Carbohydrate degradation; glycolysis; D-glyceraldehyde 3-phosphate from glycerone phosphate: step 1/1.</text>
</comment>
<dbReference type="GO" id="GO:0046166">
    <property type="term" value="P:glyceraldehyde-3-phosphate biosynthetic process"/>
    <property type="evidence" value="ECO:0007669"/>
    <property type="project" value="TreeGrafter"/>
</dbReference>
<feature type="binding site" evidence="7">
    <location>
        <begin position="23"/>
        <end position="25"/>
    </location>
    <ligand>
        <name>substrate</name>
    </ligand>
</feature>
<feature type="binding site" evidence="7">
    <location>
        <position position="222"/>
    </location>
    <ligand>
        <name>substrate</name>
    </ligand>
</feature>
<feature type="active site" description="Proton acceptor" evidence="7">
    <location>
        <position position="180"/>
    </location>
</feature>
<evidence type="ECO:0000256" key="6">
    <source>
        <dbReference type="ARBA" id="ARBA00023235"/>
    </source>
</evidence>
<dbReference type="Pfam" id="PF00121">
    <property type="entry name" value="TIM"/>
    <property type="match status" value="1"/>
</dbReference>
<feature type="binding site" evidence="7">
    <location>
        <begin position="243"/>
        <end position="244"/>
    </location>
    <ligand>
        <name>substrate</name>
    </ligand>
</feature>
<evidence type="ECO:0000256" key="2">
    <source>
        <dbReference type="ARBA" id="ARBA00007422"/>
    </source>
</evidence>
<proteinExistence type="inferred from homology"/>
<evidence type="ECO:0000313" key="10">
    <source>
        <dbReference type="Proteomes" id="UP000035860"/>
    </source>
</evidence>
<protein>
    <recommendedName>
        <fullName evidence="7 8">Triosephosphate isomerase</fullName>
        <shortName evidence="7">TIM</shortName>
        <shortName evidence="7">TPI</shortName>
        <ecNumber evidence="7 8">5.3.1.1</ecNumber>
    </recommendedName>
    <alternativeName>
        <fullName evidence="7">Triose-phosphate isomerase</fullName>
    </alternativeName>
</protein>
<keyword evidence="4 7" id="KW-0963">Cytoplasm</keyword>
<evidence type="ECO:0000256" key="7">
    <source>
        <dbReference type="HAMAP-Rule" id="MF_00147"/>
    </source>
</evidence>
<dbReference type="CDD" id="cd00311">
    <property type="entry name" value="TIM"/>
    <property type="match status" value="1"/>
</dbReference>
<evidence type="ECO:0000256" key="5">
    <source>
        <dbReference type="ARBA" id="ARBA00023152"/>
    </source>
</evidence>
<evidence type="ECO:0000313" key="9">
    <source>
        <dbReference type="EMBL" id="KDN24409.1"/>
    </source>
</evidence>
<keyword evidence="10" id="KW-1185">Reference proteome</keyword>
<sequence length="260" mass="27560">MPTVWRINKEQRECNMAKYVIGNWKLNPATLTEAVVLAHAMKGVTDNSSCHLGCAPTFLHLGAVTDILKDLSVWVGAQDVCAFGETGAFTGDVSAAQVADLGAKFTLIGHSERRTYHAESNEMLAKKITQAIQSGLVVVLCVGETKDEYEGGQTLSVLDEQLSVLDGLNAPADQLLIAYEPVWAIGTGLTPTVDEVAVTHRHIKAQLTKQGLVDISVLYGGSVNDKNAKDFAACDVVDGALVGGASLKADSFTVIAQAFS</sequence>
<evidence type="ECO:0000256" key="8">
    <source>
        <dbReference type="RuleBase" id="RU363013"/>
    </source>
</evidence>
<dbReference type="InterPro" id="IPR000652">
    <property type="entry name" value="Triosephosphate_isomerase"/>
</dbReference>
<dbReference type="PANTHER" id="PTHR21139">
    <property type="entry name" value="TRIOSEPHOSPHATE ISOMERASE"/>
    <property type="match status" value="1"/>
</dbReference>
<dbReference type="SUPFAM" id="SSF51351">
    <property type="entry name" value="Triosephosphate isomerase (TIM)"/>
    <property type="match status" value="1"/>
</dbReference>
<comment type="pathway">
    <text evidence="1">Carbohydrate metabolism; erythritol degradation.</text>
</comment>
<evidence type="ECO:0000256" key="3">
    <source>
        <dbReference type="ARBA" id="ARBA00022432"/>
    </source>
</evidence>
<dbReference type="EC" id="5.3.1.1" evidence="7 8"/>
<dbReference type="PROSITE" id="PS51440">
    <property type="entry name" value="TIM_2"/>
    <property type="match status" value="1"/>
</dbReference>
<dbReference type="RefSeq" id="WP_227712725.1">
    <property type="nucleotide sequence ID" value="NZ_AOMT01000043.1"/>
</dbReference>
<reference evidence="9 10" key="1">
    <citation type="journal article" date="2014" name="Genome Announc.">
        <title>Draft Genome Sequence of Moraxella bovoculi Strain 237T (ATCC BAA-1259T) Isolated from a Calf with Infectious Bovine Keratoconjunctivitis.</title>
        <authorList>
            <person name="Calcutt M.J."/>
            <person name="Foecking M.F."/>
            <person name="Martin N.T."/>
            <person name="Mhlanga-Mutangadura T."/>
            <person name="Reilly T.J."/>
        </authorList>
    </citation>
    <scope>NUCLEOTIDE SEQUENCE [LARGE SCALE GENOMIC DNA]</scope>
    <source>
        <strain evidence="9 10">237</strain>
    </source>
</reference>
<dbReference type="InterPro" id="IPR020861">
    <property type="entry name" value="Triosephosphate_isomerase_AS"/>
</dbReference>
<dbReference type="Proteomes" id="UP000035860">
    <property type="component" value="Unassembled WGS sequence"/>
</dbReference>
<evidence type="ECO:0000256" key="4">
    <source>
        <dbReference type="ARBA" id="ARBA00022490"/>
    </source>
</evidence>
<keyword evidence="5 7" id="KW-0324">Glycolysis</keyword>
<name>A0A066UJR1_9GAMM</name>
<comment type="subunit">
    <text evidence="7 8">Homodimer.</text>
</comment>
<comment type="similarity">
    <text evidence="2 7 8">Belongs to the triosephosphate isomerase family.</text>
</comment>
<dbReference type="PANTHER" id="PTHR21139:SF42">
    <property type="entry name" value="TRIOSEPHOSPHATE ISOMERASE"/>
    <property type="match status" value="1"/>
</dbReference>
<gene>
    <name evidence="7 9" type="primary">tpiA</name>
    <name evidence="9" type="ORF">MBO_09693</name>
</gene>
<dbReference type="UniPathway" id="UPA00109">
    <property type="reaction ID" value="UER00189"/>
</dbReference>
<feature type="active site" description="Electrophile" evidence="7">
    <location>
        <position position="110"/>
    </location>
</feature>
<keyword evidence="6 7" id="KW-0413">Isomerase</keyword>
<dbReference type="GO" id="GO:0006096">
    <property type="term" value="P:glycolytic process"/>
    <property type="evidence" value="ECO:0007669"/>
    <property type="project" value="UniProtKB-UniRule"/>
</dbReference>
<evidence type="ECO:0000256" key="1">
    <source>
        <dbReference type="ARBA" id="ARBA00004939"/>
    </source>
</evidence>
<dbReference type="Gene3D" id="3.20.20.70">
    <property type="entry name" value="Aldolase class I"/>
    <property type="match status" value="1"/>
</dbReference>
<dbReference type="GO" id="GO:0005829">
    <property type="term" value="C:cytosol"/>
    <property type="evidence" value="ECO:0007669"/>
    <property type="project" value="TreeGrafter"/>
</dbReference>
<comment type="pathway">
    <text evidence="7 8">Carbohydrate biosynthesis; gluconeogenesis.</text>
</comment>
<dbReference type="GO" id="GO:0004807">
    <property type="term" value="F:triose-phosphate isomerase activity"/>
    <property type="evidence" value="ECO:0007669"/>
    <property type="project" value="UniProtKB-UniRule"/>
</dbReference>